<dbReference type="SUPFAM" id="SSF46689">
    <property type="entry name" value="Homeodomain-like"/>
    <property type="match status" value="1"/>
</dbReference>
<dbReference type="InterPro" id="IPR050624">
    <property type="entry name" value="HTH-type_Tx_Regulator"/>
</dbReference>
<dbReference type="Gene3D" id="1.10.10.60">
    <property type="entry name" value="Homeodomain-like"/>
    <property type="match status" value="1"/>
</dbReference>
<dbReference type="InterPro" id="IPR036271">
    <property type="entry name" value="Tet_transcr_reg_TetR-rel_C_sf"/>
</dbReference>
<dbReference type="AlphaFoldDB" id="A0A6I4VZ80"/>
<dbReference type="InterPro" id="IPR009057">
    <property type="entry name" value="Homeodomain-like_sf"/>
</dbReference>
<evidence type="ECO:0000313" key="4">
    <source>
        <dbReference type="EMBL" id="MXQ55848.1"/>
    </source>
</evidence>
<evidence type="ECO:0000256" key="2">
    <source>
        <dbReference type="PROSITE-ProRule" id="PRU00335"/>
    </source>
</evidence>
<feature type="domain" description="HTH tetR-type" evidence="3">
    <location>
        <begin position="9"/>
        <end position="69"/>
    </location>
</feature>
<dbReference type="EMBL" id="WUUL01000020">
    <property type="protein sequence ID" value="MXQ55848.1"/>
    <property type="molecule type" value="Genomic_DNA"/>
</dbReference>
<dbReference type="Gene3D" id="1.10.357.10">
    <property type="entry name" value="Tetracycline Repressor, domain 2"/>
    <property type="match status" value="1"/>
</dbReference>
<keyword evidence="1 2" id="KW-0238">DNA-binding</keyword>
<evidence type="ECO:0000256" key="1">
    <source>
        <dbReference type="ARBA" id="ARBA00023125"/>
    </source>
</evidence>
<evidence type="ECO:0000259" key="3">
    <source>
        <dbReference type="PROSITE" id="PS50977"/>
    </source>
</evidence>
<gene>
    <name evidence="4" type="ORF">GSM42_19390</name>
</gene>
<dbReference type="GO" id="GO:0003677">
    <property type="term" value="F:DNA binding"/>
    <property type="evidence" value="ECO:0007669"/>
    <property type="project" value="UniProtKB-UniRule"/>
</dbReference>
<dbReference type="PROSITE" id="PS01081">
    <property type="entry name" value="HTH_TETR_1"/>
    <property type="match status" value="1"/>
</dbReference>
<keyword evidence="5" id="KW-1185">Reference proteome</keyword>
<evidence type="ECO:0000313" key="5">
    <source>
        <dbReference type="Proteomes" id="UP000430692"/>
    </source>
</evidence>
<dbReference type="RefSeq" id="WP_160803199.1">
    <property type="nucleotide sequence ID" value="NZ_WUUL01000020.1"/>
</dbReference>
<dbReference type="PROSITE" id="PS50977">
    <property type="entry name" value="HTH_TETR_2"/>
    <property type="match status" value="1"/>
</dbReference>
<accession>A0A6I4VZ80</accession>
<dbReference type="PANTHER" id="PTHR43479:SF11">
    <property type="entry name" value="ACREF_ENVCD OPERON REPRESSOR-RELATED"/>
    <property type="match status" value="1"/>
</dbReference>
<organism evidence="4 5">
    <name type="scientific">Shimazuella alba</name>
    <dbReference type="NCBI Taxonomy" id="2690964"/>
    <lineage>
        <taxon>Bacteria</taxon>
        <taxon>Bacillati</taxon>
        <taxon>Bacillota</taxon>
        <taxon>Bacilli</taxon>
        <taxon>Bacillales</taxon>
        <taxon>Thermoactinomycetaceae</taxon>
        <taxon>Shimazuella</taxon>
    </lineage>
</organism>
<dbReference type="InterPro" id="IPR001647">
    <property type="entry name" value="HTH_TetR"/>
</dbReference>
<protein>
    <submittedName>
        <fullName evidence="4">TetR family transcriptional regulator</fullName>
    </submittedName>
</protein>
<dbReference type="InterPro" id="IPR023772">
    <property type="entry name" value="DNA-bd_HTH_TetR-type_CS"/>
</dbReference>
<dbReference type="Proteomes" id="UP000430692">
    <property type="component" value="Unassembled WGS sequence"/>
</dbReference>
<dbReference type="Pfam" id="PF00440">
    <property type="entry name" value="TetR_N"/>
    <property type="match status" value="1"/>
</dbReference>
<sequence>MGKFPNLSTEKQQKIVDTALASFGESGYKRTSIRDIAAEAGISKAMIFHYFGTKKKLYLYLIEYCTNTFIREIKHKFNPCITDFFDRIELAGDIKFEAMKKHPAIGTFLWSVYEEQDSEVKSAIQASMGIAKQRIFARALPLQGWIHLSFAKMSIQSSFTKCYFGWRKDVFVMFPI</sequence>
<feature type="DNA-binding region" description="H-T-H motif" evidence="2">
    <location>
        <begin position="32"/>
        <end position="51"/>
    </location>
</feature>
<dbReference type="PRINTS" id="PR00455">
    <property type="entry name" value="HTHTETR"/>
</dbReference>
<dbReference type="SUPFAM" id="SSF48498">
    <property type="entry name" value="Tetracyclin repressor-like, C-terminal domain"/>
    <property type="match status" value="1"/>
</dbReference>
<proteinExistence type="predicted"/>
<reference evidence="4 5" key="1">
    <citation type="submission" date="2019-12" db="EMBL/GenBank/DDBJ databases">
        <title>Whole-genome analyses of novel actinobacteria.</title>
        <authorList>
            <person name="Sahin N."/>
            <person name="Saygin H."/>
        </authorList>
    </citation>
    <scope>NUCLEOTIDE SEQUENCE [LARGE SCALE GENOMIC DNA]</scope>
    <source>
        <strain evidence="4 5">KC615</strain>
    </source>
</reference>
<name>A0A6I4VZ80_9BACL</name>
<dbReference type="PANTHER" id="PTHR43479">
    <property type="entry name" value="ACREF/ENVCD OPERON REPRESSOR-RELATED"/>
    <property type="match status" value="1"/>
</dbReference>
<comment type="caution">
    <text evidence="4">The sequence shown here is derived from an EMBL/GenBank/DDBJ whole genome shotgun (WGS) entry which is preliminary data.</text>
</comment>